<feature type="region of interest" description="Disordered" evidence="1">
    <location>
        <begin position="1"/>
        <end position="25"/>
    </location>
</feature>
<comment type="caution">
    <text evidence="3">The sequence shown here is derived from an EMBL/GenBank/DDBJ whole genome shotgun (WGS) entry which is preliminary data.</text>
</comment>
<keyword evidence="4" id="KW-1185">Reference proteome</keyword>
<evidence type="ECO:0000256" key="2">
    <source>
        <dbReference type="SAM" id="Phobius"/>
    </source>
</evidence>
<dbReference type="Proteomes" id="UP000485058">
    <property type="component" value="Unassembled WGS sequence"/>
</dbReference>
<accession>A0A699Z5G2</accession>
<keyword evidence="2" id="KW-1133">Transmembrane helix</keyword>
<evidence type="ECO:0000313" key="4">
    <source>
        <dbReference type="Proteomes" id="UP000485058"/>
    </source>
</evidence>
<feature type="non-terminal residue" evidence="3">
    <location>
        <position position="1"/>
    </location>
</feature>
<keyword evidence="2" id="KW-0812">Transmembrane</keyword>
<feature type="non-terminal residue" evidence="3">
    <location>
        <position position="80"/>
    </location>
</feature>
<gene>
    <name evidence="3" type="ORF">HaLaN_13284</name>
</gene>
<reference evidence="3 4" key="1">
    <citation type="submission" date="2020-02" db="EMBL/GenBank/DDBJ databases">
        <title>Draft genome sequence of Haematococcus lacustris strain NIES-144.</title>
        <authorList>
            <person name="Morimoto D."/>
            <person name="Nakagawa S."/>
            <person name="Yoshida T."/>
            <person name="Sawayama S."/>
        </authorList>
    </citation>
    <scope>NUCLEOTIDE SEQUENCE [LARGE SCALE GENOMIC DNA]</scope>
    <source>
        <strain evidence="3 4">NIES-144</strain>
    </source>
</reference>
<feature type="transmembrane region" description="Helical" evidence="2">
    <location>
        <begin position="51"/>
        <end position="76"/>
    </location>
</feature>
<proteinExistence type="predicted"/>
<dbReference type="EMBL" id="BLLF01001051">
    <property type="protein sequence ID" value="GFH16790.1"/>
    <property type="molecule type" value="Genomic_DNA"/>
</dbReference>
<sequence>MSIVPHHRFAESASQLHDEHDEESQSYLDAFLPPPGFSVWELPSNKLQTTAVALTFTATAGLITFTAAAGMLAILFTGAM</sequence>
<evidence type="ECO:0000313" key="3">
    <source>
        <dbReference type="EMBL" id="GFH16790.1"/>
    </source>
</evidence>
<protein>
    <submittedName>
        <fullName evidence="3">Uncharacterized protein</fullName>
    </submittedName>
</protein>
<evidence type="ECO:0000256" key="1">
    <source>
        <dbReference type="SAM" id="MobiDB-lite"/>
    </source>
</evidence>
<name>A0A699Z5G2_HAELA</name>
<keyword evidence="2" id="KW-0472">Membrane</keyword>
<organism evidence="3 4">
    <name type="scientific">Haematococcus lacustris</name>
    <name type="common">Green alga</name>
    <name type="synonym">Haematococcus pluvialis</name>
    <dbReference type="NCBI Taxonomy" id="44745"/>
    <lineage>
        <taxon>Eukaryota</taxon>
        <taxon>Viridiplantae</taxon>
        <taxon>Chlorophyta</taxon>
        <taxon>core chlorophytes</taxon>
        <taxon>Chlorophyceae</taxon>
        <taxon>CS clade</taxon>
        <taxon>Chlamydomonadales</taxon>
        <taxon>Haematococcaceae</taxon>
        <taxon>Haematococcus</taxon>
    </lineage>
</organism>
<dbReference type="AlphaFoldDB" id="A0A699Z5G2"/>